<dbReference type="Proteomes" id="UP001162483">
    <property type="component" value="Unassembled WGS sequence"/>
</dbReference>
<accession>A0ABN9GYK0</accession>
<keyword evidence="5" id="KW-1185">Reference proteome</keyword>
<comment type="caution">
    <text evidence="4">The sequence shown here is derived from an EMBL/GenBank/DDBJ whole genome shotgun (WGS) entry which is preliminary data.</text>
</comment>
<evidence type="ECO:0000259" key="3">
    <source>
        <dbReference type="Pfam" id="PF12923"/>
    </source>
</evidence>
<feature type="domain" description="Ribosomal RNA-processing protein 7 C-terminal" evidence="3">
    <location>
        <begin position="13"/>
        <end position="88"/>
    </location>
</feature>
<dbReference type="Pfam" id="PF12923">
    <property type="entry name" value="RRP7"/>
    <property type="match status" value="1"/>
</dbReference>
<evidence type="ECO:0000313" key="4">
    <source>
        <dbReference type="EMBL" id="CAI9614546.1"/>
    </source>
</evidence>
<dbReference type="InterPro" id="IPR040446">
    <property type="entry name" value="RRP7"/>
</dbReference>
<dbReference type="EMBL" id="CATNWA010019703">
    <property type="protein sequence ID" value="CAI9614546.1"/>
    <property type="molecule type" value="Genomic_DNA"/>
</dbReference>
<evidence type="ECO:0000256" key="2">
    <source>
        <dbReference type="SAM" id="MobiDB-lite"/>
    </source>
</evidence>
<feature type="compositionally biased region" description="Acidic residues" evidence="2">
    <location>
        <begin position="21"/>
        <end position="31"/>
    </location>
</feature>
<comment type="similarity">
    <text evidence="1">Belongs to the RRP7 family.</text>
</comment>
<proteinExistence type="inferred from homology"/>
<sequence length="122" mass="13960">MTGKTLGVLFLSSAQKKEEEAKEEEEPDEEGWVTVTRKGRRPGLARTEAANIRVTEKEKKKRGQKELLNFYAFQSRKSKKECRFSLLQQKYVPMGITFFLFCIRKDNNAQPQSVVSVGSVIT</sequence>
<name>A0ABN9GYK0_9NEOB</name>
<evidence type="ECO:0000256" key="1">
    <source>
        <dbReference type="ARBA" id="ARBA00006110"/>
    </source>
</evidence>
<feature type="region of interest" description="Disordered" evidence="2">
    <location>
        <begin position="14"/>
        <end position="33"/>
    </location>
</feature>
<gene>
    <name evidence="4" type="ORF">SPARVUS_LOCUS15065639</name>
</gene>
<dbReference type="PANTHER" id="PTHR13191:SF0">
    <property type="entry name" value="RIBOSOMAL RNA-PROCESSING PROTEIN 7 HOMOLOG A-RELATED"/>
    <property type="match status" value="1"/>
</dbReference>
<protein>
    <recommendedName>
        <fullName evidence="3">Ribosomal RNA-processing protein 7 C-terminal domain-containing protein</fullName>
    </recommendedName>
</protein>
<dbReference type="InterPro" id="IPR024326">
    <property type="entry name" value="RRP7_C"/>
</dbReference>
<organism evidence="4 5">
    <name type="scientific">Staurois parvus</name>
    <dbReference type="NCBI Taxonomy" id="386267"/>
    <lineage>
        <taxon>Eukaryota</taxon>
        <taxon>Metazoa</taxon>
        <taxon>Chordata</taxon>
        <taxon>Craniata</taxon>
        <taxon>Vertebrata</taxon>
        <taxon>Euteleostomi</taxon>
        <taxon>Amphibia</taxon>
        <taxon>Batrachia</taxon>
        <taxon>Anura</taxon>
        <taxon>Neobatrachia</taxon>
        <taxon>Ranoidea</taxon>
        <taxon>Ranidae</taxon>
        <taxon>Staurois</taxon>
    </lineage>
</organism>
<evidence type="ECO:0000313" key="5">
    <source>
        <dbReference type="Proteomes" id="UP001162483"/>
    </source>
</evidence>
<dbReference type="PANTHER" id="PTHR13191">
    <property type="entry name" value="RIBOSOMAL RNA PROCESSING PROTEIN 7-RELATED"/>
    <property type="match status" value="1"/>
</dbReference>
<reference evidence="4" key="1">
    <citation type="submission" date="2023-05" db="EMBL/GenBank/DDBJ databases">
        <authorList>
            <person name="Stuckert A."/>
        </authorList>
    </citation>
    <scope>NUCLEOTIDE SEQUENCE</scope>
</reference>